<protein>
    <submittedName>
        <fullName evidence="2">Right-handed parallel beta-helix repeat-containing protein</fullName>
    </submittedName>
</protein>
<dbReference type="AlphaFoldDB" id="A0A937FD20"/>
<comment type="caution">
    <text evidence="2">The sequence shown here is derived from an EMBL/GenBank/DDBJ whole genome shotgun (WGS) entry which is preliminary data.</text>
</comment>
<accession>A0A937FD20</accession>
<reference evidence="2" key="1">
    <citation type="submission" date="2021-01" db="EMBL/GenBank/DDBJ databases">
        <title>Fulvivirga kasyanovii gen. nov., sp nov., a novel member of the phylum Bacteroidetes isolated from seawater in a mussel farm.</title>
        <authorList>
            <person name="Zhao L.-H."/>
            <person name="Wang Z.-J."/>
        </authorList>
    </citation>
    <scope>NUCLEOTIDE SEQUENCE</scope>
    <source>
        <strain evidence="2">2943</strain>
    </source>
</reference>
<sequence length="495" mass="53529">MLSIKNKTNQLVSVAFILFISSLFSCRSDDGLPRYQFEKGSPGCTNVLANNYNPEASINDGSCAPTDCSTCDFFISGSVYGFDGDKKGVKPGNVICLDAAVTYEKPISLSNIHGTAANPVIITNCGGQAIVDLPGKDYAIYIGKSSHFRVTGTGSNDHAFGIKLSNTKTQGISISDLSTNFEVDHMEIHDIGFAGIMAKTDPYCDPATQKGNFTMRDVKFHDNYIHETGGEGMYIGNSFFANGKKTSQCGVVYPHEIKGLEVARNRIINSGWESIQVGCATQGASIHDNHIEHYGRENKGSQNNAIQIGEGTGGLCFNNYIADGPGNGIIVLGLGDNVVFNNVIVSPGQNGIFCDERYTTGSGFSFINNTIVNPKVDGIKIYADKVDMNHIINNIIVNPGAFDQYEKDNTSKKGNDSYIHKLSDKVKIDLRNNYFTRDINSVLFNEGSIDFELTADSPLIGVGTDVSEFGINFDFKGNKRPQGTGFEPGAIETGY</sequence>
<dbReference type="InterPro" id="IPR011050">
    <property type="entry name" value="Pectin_lyase_fold/virulence"/>
</dbReference>
<organism evidence="2 3">
    <name type="scientific">Fulvivirga sediminis</name>
    <dbReference type="NCBI Taxonomy" id="2803949"/>
    <lineage>
        <taxon>Bacteria</taxon>
        <taxon>Pseudomonadati</taxon>
        <taxon>Bacteroidota</taxon>
        <taxon>Cytophagia</taxon>
        <taxon>Cytophagales</taxon>
        <taxon>Fulvivirgaceae</taxon>
        <taxon>Fulvivirga</taxon>
    </lineage>
</organism>
<dbReference type="Gene3D" id="2.160.20.10">
    <property type="entry name" value="Single-stranded right-handed beta-helix, Pectin lyase-like"/>
    <property type="match status" value="1"/>
</dbReference>
<dbReference type="EMBL" id="JAESIY010000011">
    <property type="protein sequence ID" value="MBL3658188.1"/>
    <property type="molecule type" value="Genomic_DNA"/>
</dbReference>
<evidence type="ECO:0000313" key="2">
    <source>
        <dbReference type="EMBL" id="MBL3658188.1"/>
    </source>
</evidence>
<dbReference type="RefSeq" id="WP_202245982.1">
    <property type="nucleotide sequence ID" value="NZ_JAESIY010000011.1"/>
</dbReference>
<feature type="domain" description="Right handed beta helix" evidence="1">
    <location>
        <begin position="260"/>
        <end position="409"/>
    </location>
</feature>
<gene>
    <name evidence="2" type="ORF">JL102_18695</name>
</gene>
<evidence type="ECO:0000259" key="1">
    <source>
        <dbReference type="Pfam" id="PF13229"/>
    </source>
</evidence>
<dbReference type="SMART" id="SM00710">
    <property type="entry name" value="PbH1"/>
    <property type="match status" value="6"/>
</dbReference>
<evidence type="ECO:0000313" key="3">
    <source>
        <dbReference type="Proteomes" id="UP000659388"/>
    </source>
</evidence>
<dbReference type="NCBIfam" id="NF041518">
    <property type="entry name" value="choice_anch_Q"/>
    <property type="match status" value="1"/>
</dbReference>
<dbReference type="Pfam" id="PF13229">
    <property type="entry name" value="Beta_helix"/>
    <property type="match status" value="1"/>
</dbReference>
<dbReference type="InterPro" id="IPR006626">
    <property type="entry name" value="PbH1"/>
</dbReference>
<dbReference type="PROSITE" id="PS51257">
    <property type="entry name" value="PROKAR_LIPOPROTEIN"/>
    <property type="match status" value="1"/>
</dbReference>
<proteinExistence type="predicted"/>
<dbReference type="Proteomes" id="UP000659388">
    <property type="component" value="Unassembled WGS sequence"/>
</dbReference>
<keyword evidence="3" id="KW-1185">Reference proteome</keyword>
<name>A0A937FD20_9BACT</name>
<dbReference type="InterPro" id="IPR039448">
    <property type="entry name" value="Beta_helix"/>
</dbReference>
<dbReference type="InterPro" id="IPR012334">
    <property type="entry name" value="Pectin_lyas_fold"/>
</dbReference>
<dbReference type="SUPFAM" id="SSF51126">
    <property type="entry name" value="Pectin lyase-like"/>
    <property type="match status" value="1"/>
</dbReference>
<dbReference type="InterPro" id="IPR059226">
    <property type="entry name" value="Choice_anch_Q_dom"/>
</dbReference>